<organism evidence="2">
    <name type="scientific">Solanum lycopersicum</name>
    <name type="common">Tomato</name>
    <name type="synonym">Lycopersicon esculentum</name>
    <dbReference type="NCBI Taxonomy" id="4081"/>
    <lineage>
        <taxon>Eukaryota</taxon>
        <taxon>Viridiplantae</taxon>
        <taxon>Streptophyta</taxon>
        <taxon>Embryophyta</taxon>
        <taxon>Tracheophyta</taxon>
        <taxon>Spermatophyta</taxon>
        <taxon>Magnoliopsida</taxon>
        <taxon>eudicotyledons</taxon>
        <taxon>Gunneridae</taxon>
        <taxon>Pentapetalae</taxon>
        <taxon>asterids</taxon>
        <taxon>lamiids</taxon>
        <taxon>Solanales</taxon>
        <taxon>Solanaceae</taxon>
        <taxon>Solanoideae</taxon>
        <taxon>Solaneae</taxon>
        <taxon>Solanum</taxon>
        <taxon>Solanum subgen. Lycopersicon</taxon>
    </lineage>
</organism>
<evidence type="ECO:0000313" key="3">
    <source>
        <dbReference type="Proteomes" id="UP000004994"/>
    </source>
</evidence>
<keyword evidence="1" id="KW-0732">Signal</keyword>
<protein>
    <submittedName>
        <fullName evidence="2">Uncharacterized protein</fullName>
    </submittedName>
</protein>
<reference evidence="2" key="1">
    <citation type="journal article" date="2012" name="Nature">
        <title>The tomato genome sequence provides insights into fleshy fruit evolution.</title>
        <authorList>
            <consortium name="Tomato Genome Consortium"/>
        </authorList>
    </citation>
    <scope>NUCLEOTIDE SEQUENCE [LARGE SCALE GENOMIC DNA]</scope>
    <source>
        <strain evidence="2">cv. Heinz 1706</strain>
    </source>
</reference>
<name>A0A3Q7EQV3_SOLLC</name>
<keyword evidence="3" id="KW-1185">Reference proteome</keyword>
<dbReference type="EnsemblPlants" id="Solyc01g104680.3.1">
    <property type="protein sequence ID" value="Solyc01g104680.3.1"/>
    <property type="gene ID" value="Solyc01g104680.3"/>
</dbReference>
<dbReference type="AlphaFoldDB" id="A0A3Q7EQV3"/>
<reference evidence="2" key="2">
    <citation type="submission" date="2019-01" db="UniProtKB">
        <authorList>
            <consortium name="EnsemblPlants"/>
        </authorList>
    </citation>
    <scope>IDENTIFICATION</scope>
    <source>
        <strain evidence="2">cv. Heinz 1706</strain>
    </source>
</reference>
<sequence>MYLLLPCIIDWLVDVFVWGHELDIEKLVWKLKTIVGKTGNDSSENNDDEKVHNLVKLSFY</sequence>
<dbReference type="Gramene" id="Solyc01g104680.3.1">
    <property type="protein sequence ID" value="Solyc01g104680.3.1"/>
    <property type="gene ID" value="Solyc01g104680.3"/>
</dbReference>
<evidence type="ECO:0000313" key="2">
    <source>
        <dbReference type="EnsemblPlants" id="Solyc01g104680.3.1"/>
    </source>
</evidence>
<accession>A0A3Q7EQV3</accession>
<proteinExistence type="predicted"/>
<evidence type="ECO:0000256" key="1">
    <source>
        <dbReference type="SAM" id="SignalP"/>
    </source>
</evidence>
<feature type="chain" id="PRO_5018638863" evidence="1">
    <location>
        <begin position="20"/>
        <end position="60"/>
    </location>
</feature>
<feature type="signal peptide" evidence="1">
    <location>
        <begin position="1"/>
        <end position="19"/>
    </location>
</feature>
<dbReference type="InParanoid" id="A0A3Q7EQV3"/>
<dbReference type="Proteomes" id="UP000004994">
    <property type="component" value="Chromosome 1"/>
</dbReference>